<dbReference type="SUPFAM" id="SSF160574">
    <property type="entry name" value="BT0923-like"/>
    <property type="match status" value="1"/>
</dbReference>
<name>A0A1V9GBN3_9BACT</name>
<comment type="caution">
    <text evidence="1">The sequence shown here is derived from an EMBL/GenBank/DDBJ whole genome shotgun (WGS) entry which is preliminary data.</text>
</comment>
<accession>A0A1V9GBN3</accession>
<dbReference type="Proteomes" id="UP000192276">
    <property type="component" value="Unassembled WGS sequence"/>
</dbReference>
<keyword evidence="2" id="KW-1185">Reference proteome</keyword>
<evidence type="ECO:0000313" key="1">
    <source>
        <dbReference type="EMBL" id="OQP67990.1"/>
    </source>
</evidence>
<sequence>MHRYAHIHQKQVKNSIMKNKVLIGVFIFITGISSAFANDNEEVNGRVVSSFNKEFAGAQNVQWVITKEFVKATFTLNEQVVYAYYGQQGNLMGVTRNILSGQLPISLLTDFKKNYSNYWITDLFEMAVNSENAYYMTVEDSDHKIVLKSNGTIGWDVFKKERKQNL</sequence>
<gene>
    <name evidence="1" type="ORF">A4R26_10875</name>
</gene>
<reference evidence="2" key="1">
    <citation type="submission" date="2016-04" db="EMBL/GenBank/DDBJ databases">
        <authorList>
            <person name="Chen L."/>
            <person name="Zhuang W."/>
            <person name="Wang G."/>
        </authorList>
    </citation>
    <scope>NUCLEOTIDE SEQUENCE [LARGE SCALE GENOMIC DNA]</scope>
    <source>
        <strain evidence="2">208</strain>
    </source>
</reference>
<proteinExistence type="predicted"/>
<dbReference type="AlphaFoldDB" id="A0A1V9GBN3"/>
<dbReference type="Gene3D" id="3.10.450.360">
    <property type="match status" value="1"/>
</dbReference>
<organism evidence="1 2">
    <name type="scientific">Niastella populi</name>
    <dbReference type="NCBI Taxonomy" id="550983"/>
    <lineage>
        <taxon>Bacteria</taxon>
        <taxon>Pseudomonadati</taxon>
        <taxon>Bacteroidota</taxon>
        <taxon>Chitinophagia</taxon>
        <taxon>Chitinophagales</taxon>
        <taxon>Chitinophagaceae</taxon>
        <taxon>Niastella</taxon>
    </lineage>
</organism>
<dbReference type="EMBL" id="LWBP01000002">
    <property type="protein sequence ID" value="OQP67990.1"/>
    <property type="molecule type" value="Genomic_DNA"/>
</dbReference>
<protein>
    <submittedName>
        <fullName evidence="1">Uncharacterized protein</fullName>
    </submittedName>
</protein>
<evidence type="ECO:0000313" key="2">
    <source>
        <dbReference type="Proteomes" id="UP000192276"/>
    </source>
</evidence>